<feature type="compositionally biased region" description="Low complexity" evidence="1">
    <location>
        <begin position="129"/>
        <end position="140"/>
    </location>
</feature>
<sequence>MASLRHILGLSRSDENPPRSRITWHRRRRTETPPPPPYQTESDIVPDTPYSAVHHTGSERTSETAAAAESPATFQHDEDAPGDDDGSQPSGYASTTQEPARKSAASSLSRPRGSNPLKSIITRFRHNISNKSNEQSESSEAAQPLHHQAESAESEAPVRTGPPGPFSPLSRNPPSAGSEATEQQRTVSAQTAETQDSENTSATVHRHSSQHGIQTPVLELQQDCFSPAFFADYGPETSHFAEGSDPFADRITPAPTLAHVPSKRSPKHSSTRSSNQSSRHTPKQSSKQSSRDQNNESSGSTLIPQLPRGQCFFSSRHASNASYGMQSNMEIVTQAPVPPKLRRTKTFANLTRQKKPKPLTALQGRSLESMSRLGGHSYLV</sequence>
<name>A0A9W9W9T9_9EURO</name>
<feature type="region of interest" description="Disordered" evidence="1">
    <location>
        <begin position="1"/>
        <end position="215"/>
    </location>
</feature>
<comment type="caution">
    <text evidence="2">The sequence shown here is derived from an EMBL/GenBank/DDBJ whole genome shotgun (WGS) entry which is preliminary data.</text>
</comment>
<dbReference type="Proteomes" id="UP001147747">
    <property type="component" value="Unassembled WGS sequence"/>
</dbReference>
<feature type="compositionally biased region" description="Polar residues" evidence="1">
    <location>
        <begin position="169"/>
        <end position="203"/>
    </location>
</feature>
<dbReference type="AlphaFoldDB" id="A0A9W9W9T9"/>
<proteinExistence type="predicted"/>
<dbReference type="GeneID" id="81366275"/>
<dbReference type="RefSeq" id="XP_056493090.1">
    <property type="nucleotide sequence ID" value="XM_056627295.1"/>
</dbReference>
<protein>
    <submittedName>
        <fullName evidence="2">Uncharacterized protein</fullName>
    </submittedName>
</protein>
<evidence type="ECO:0000313" key="2">
    <source>
        <dbReference type="EMBL" id="KAJ5408775.1"/>
    </source>
</evidence>
<feature type="compositionally biased region" description="Low complexity" evidence="1">
    <location>
        <begin position="63"/>
        <end position="73"/>
    </location>
</feature>
<keyword evidence="3" id="KW-1185">Reference proteome</keyword>
<feature type="region of interest" description="Disordered" evidence="1">
    <location>
        <begin position="229"/>
        <end position="308"/>
    </location>
</feature>
<feature type="compositionally biased region" description="Basic residues" evidence="1">
    <location>
        <begin position="261"/>
        <end position="270"/>
    </location>
</feature>
<reference evidence="2" key="2">
    <citation type="journal article" date="2023" name="IMA Fungus">
        <title>Comparative genomic study of the Penicillium genus elucidates a diverse pangenome and 15 lateral gene transfer events.</title>
        <authorList>
            <person name="Petersen C."/>
            <person name="Sorensen T."/>
            <person name="Nielsen M.R."/>
            <person name="Sondergaard T.E."/>
            <person name="Sorensen J.L."/>
            <person name="Fitzpatrick D.A."/>
            <person name="Frisvad J.C."/>
            <person name="Nielsen K.L."/>
        </authorList>
    </citation>
    <scope>NUCLEOTIDE SEQUENCE</scope>
    <source>
        <strain evidence="2">IBT 29677</strain>
    </source>
</reference>
<gene>
    <name evidence="2" type="ORF">N7509_002658</name>
</gene>
<feature type="compositionally biased region" description="Polar residues" evidence="1">
    <location>
        <begin position="87"/>
        <end position="109"/>
    </location>
</feature>
<evidence type="ECO:0000256" key="1">
    <source>
        <dbReference type="SAM" id="MobiDB-lite"/>
    </source>
</evidence>
<reference evidence="2" key="1">
    <citation type="submission" date="2022-12" db="EMBL/GenBank/DDBJ databases">
        <authorList>
            <person name="Petersen C."/>
        </authorList>
    </citation>
    <scope>NUCLEOTIDE SEQUENCE</scope>
    <source>
        <strain evidence="2">IBT 29677</strain>
    </source>
</reference>
<dbReference type="EMBL" id="JAPZBU010000004">
    <property type="protein sequence ID" value="KAJ5408775.1"/>
    <property type="molecule type" value="Genomic_DNA"/>
</dbReference>
<evidence type="ECO:0000313" key="3">
    <source>
        <dbReference type="Proteomes" id="UP001147747"/>
    </source>
</evidence>
<organism evidence="2 3">
    <name type="scientific">Penicillium cosmopolitanum</name>
    <dbReference type="NCBI Taxonomy" id="1131564"/>
    <lineage>
        <taxon>Eukaryota</taxon>
        <taxon>Fungi</taxon>
        <taxon>Dikarya</taxon>
        <taxon>Ascomycota</taxon>
        <taxon>Pezizomycotina</taxon>
        <taxon>Eurotiomycetes</taxon>
        <taxon>Eurotiomycetidae</taxon>
        <taxon>Eurotiales</taxon>
        <taxon>Aspergillaceae</taxon>
        <taxon>Penicillium</taxon>
    </lineage>
</organism>
<accession>A0A9W9W9T9</accession>
<dbReference type="OrthoDB" id="9994905at2759"/>